<evidence type="ECO:0000313" key="2">
    <source>
        <dbReference type="EMBL" id="APV35079.1"/>
    </source>
</evidence>
<dbReference type="KEGG" id="asol:BEN76_03220"/>
<dbReference type="Proteomes" id="UP000185674">
    <property type="component" value="Chromosome"/>
</dbReference>
<dbReference type="STRING" id="487316.BEN76_03220"/>
<organism evidence="2 3">
    <name type="scientific">Acinetobacter soli</name>
    <dbReference type="NCBI Taxonomy" id="487316"/>
    <lineage>
        <taxon>Bacteria</taxon>
        <taxon>Pseudomonadati</taxon>
        <taxon>Pseudomonadota</taxon>
        <taxon>Gammaproteobacteria</taxon>
        <taxon>Moraxellales</taxon>
        <taxon>Moraxellaceae</taxon>
        <taxon>Acinetobacter</taxon>
    </lineage>
</organism>
<keyword evidence="1" id="KW-0812">Transmembrane</keyword>
<feature type="transmembrane region" description="Helical" evidence="1">
    <location>
        <begin position="68"/>
        <end position="89"/>
    </location>
</feature>
<keyword evidence="1" id="KW-0472">Membrane</keyword>
<feature type="transmembrane region" description="Helical" evidence="1">
    <location>
        <begin position="6"/>
        <end position="21"/>
    </location>
</feature>
<dbReference type="RefSeq" id="WP_004938660.1">
    <property type="nucleotide sequence ID" value="NZ_BBNM01000001.1"/>
</dbReference>
<sequence>MIDLIAFLLILLGMFLLYAVSTKQIEKTKKSRFHLLTRSASITRCIAWLCFLAACGSLTYIYGNSIGIVSWFIFATPLVFLLICTVNDLKAKAK</sequence>
<accession>A0A1P8EFU3</accession>
<evidence type="ECO:0000256" key="1">
    <source>
        <dbReference type="SAM" id="Phobius"/>
    </source>
</evidence>
<proteinExistence type="predicted"/>
<reference evidence="2 3" key="1">
    <citation type="submission" date="2016-08" db="EMBL/GenBank/DDBJ databases">
        <title>Complete genome sequence of Acinetobacter baylyi strain GFJ2.</title>
        <authorList>
            <person name="Tabata M."/>
            <person name="Kuboki S."/>
            <person name="Gibu N."/>
            <person name="Kinouchi Y."/>
            <person name="Vangnai A."/>
            <person name="Kasai D."/>
            <person name="Fukuda M."/>
        </authorList>
    </citation>
    <scope>NUCLEOTIDE SEQUENCE [LARGE SCALE GENOMIC DNA]</scope>
    <source>
        <strain evidence="2 3">GFJ2</strain>
    </source>
</reference>
<name>A0A1P8EFU3_9GAMM</name>
<dbReference type="EMBL" id="CP016896">
    <property type="protein sequence ID" value="APV35079.1"/>
    <property type="molecule type" value="Genomic_DNA"/>
</dbReference>
<evidence type="ECO:0000313" key="3">
    <source>
        <dbReference type="Proteomes" id="UP000185674"/>
    </source>
</evidence>
<keyword evidence="1" id="KW-1133">Transmembrane helix</keyword>
<dbReference type="AlphaFoldDB" id="A0A1P8EFU3"/>
<protein>
    <submittedName>
        <fullName evidence="2">DUF1634 domain-containing protein</fullName>
    </submittedName>
</protein>
<feature type="transmembrane region" description="Helical" evidence="1">
    <location>
        <begin position="42"/>
        <end position="62"/>
    </location>
</feature>
<gene>
    <name evidence="2" type="ORF">BEN76_03220</name>
</gene>